<evidence type="ECO:0000256" key="1">
    <source>
        <dbReference type="SAM" id="MobiDB-lite"/>
    </source>
</evidence>
<feature type="compositionally biased region" description="Basic and acidic residues" evidence="1">
    <location>
        <begin position="6"/>
        <end position="24"/>
    </location>
</feature>
<feature type="region of interest" description="Disordered" evidence="1">
    <location>
        <begin position="67"/>
        <end position="88"/>
    </location>
</feature>
<protein>
    <submittedName>
        <fullName evidence="2">Uncharacterized protein</fullName>
    </submittedName>
</protein>
<proteinExistence type="predicted"/>
<comment type="caution">
    <text evidence="2">The sequence shown here is derived from an EMBL/GenBank/DDBJ whole genome shotgun (WGS) entry which is preliminary data.</text>
</comment>
<feature type="region of interest" description="Disordered" evidence="1">
    <location>
        <begin position="6"/>
        <end position="40"/>
    </location>
</feature>
<reference evidence="2 3" key="1">
    <citation type="journal article" date="2014" name="Proc. Natl. Acad. Sci. U.S.A.">
        <title>Trajectory and genomic determinants of fungal-pathogen speciation and host adaptation.</title>
        <authorList>
            <person name="Hu X."/>
            <person name="Xiao G."/>
            <person name="Zheng P."/>
            <person name="Shang Y."/>
            <person name="Su Y."/>
            <person name="Zhang X."/>
            <person name="Liu X."/>
            <person name="Zhan S."/>
            <person name="St Leger R.J."/>
            <person name="Wang C."/>
        </authorList>
    </citation>
    <scope>NUCLEOTIDE SEQUENCE [LARGE SCALE GENOMIC DNA]</scope>
    <source>
        <strain evidence="2 3">ARSEF 977</strain>
    </source>
</reference>
<dbReference type="Proteomes" id="UP000031192">
    <property type="component" value="Unassembled WGS sequence"/>
</dbReference>
<sequence>MIVIHLQDRAVPKSDSPTDNRLAPETKTPGKNKIPAGGKEMTSCANCETIAVRHRFLVLGQRINGSREETPGLQEQRVVVDSPPGHSREIQHHACARSPIEVAMATTFNRQRDSSV</sequence>
<dbReference type="EMBL" id="AZNH01000160">
    <property type="protein sequence ID" value="KID81350.1"/>
    <property type="molecule type" value="Genomic_DNA"/>
</dbReference>
<evidence type="ECO:0000313" key="2">
    <source>
        <dbReference type="EMBL" id="KID81350.1"/>
    </source>
</evidence>
<dbReference type="HOGENOM" id="CLU_2097407_0_0_1"/>
<dbReference type="AlphaFoldDB" id="A0A0B4G436"/>
<keyword evidence="3" id="KW-1185">Reference proteome</keyword>
<evidence type="ECO:0000313" key="3">
    <source>
        <dbReference type="Proteomes" id="UP000031192"/>
    </source>
</evidence>
<accession>A0A0B4G436</accession>
<gene>
    <name evidence="2" type="ORF">MGU_11288</name>
</gene>
<name>A0A0B4G436_METGA</name>
<organism evidence="2 3">
    <name type="scientific">Metarhizium guizhouense (strain ARSEF 977)</name>
    <dbReference type="NCBI Taxonomy" id="1276136"/>
    <lineage>
        <taxon>Eukaryota</taxon>
        <taxon>Fungi</taxon>
        <taxon>Dikarya</taxon>
        <taxon>Ascomycota</taxon>
        <taxon>Pezizomycotina</taxon>
        <taxon>Sordariomycetes</taxon>
        <taxon>Hypocreomycetidae</taxon>
        <taxon>Hypocreales</taxon>
        <taxon>Clavicipitaceae</taxon>
        <taxon>Metarhizium</taxon>
    </lineage>
</organism>